<dbReference type="Pfam" id="PF00361">
    <property type="entry name" value="Proton_antipo_M"/>
    <property type="match status" value="1"/>
</dbReference>
<feature type="transmembrane region" description="Helical" evidence="9">
    <location>
        <begin position="215"/>
        <end position="239"/>
    </location>
</feature>
<feature type="transmembrane region" description="Helical" evidence="9">
    <location>
        <begin position="308"/>
        <end position="329"/>
    </location>
</feature>
<evidence type="ECO:0000313" key="12">
    <source>
        <dbReference type="Proteomes" id="UP001370100"/>
    </source>
</evidence>
<feature type="region of interest" description="Disordered" evidence="8">
    <location>
        <begin position="451"/>
        <end position="500"/>
    </location>
</feature>
<dbReference type="InterPro" id="IPR050586">
    <property type="entry name" value="CPA3_Na-H_Antiporter_D"/>
</dbReference>
<dbReference type="EMBL" id="JBBEGL010000004">
    <property type="protein sequence ID" value="MEJ2888374.1"/>
    <property type="molecule type" value="Genomic_DNA"/>
</dbReference>
<dbReference type="PRINTS" id="PR01437">
    <property type="entry name" value="NUOXDRDTASE4"/>
</dbReference>
<keyword evidence="5 9" id="KW-1133">Transmembrane helix</keyword>
<feature type="domain" description="NADH:quinone oxidoreductase/Mrp antiporter transmembrane" evidence="10">
    <location>
        <begin position="137"/>
        <end position="426"/>
    </location>
</feature>
<name>A0ABU8N8U7_9PSEU</name>
<comment type="similarity">
    <text evidence="2">Belongs to the CPA3 antiporters (TC 2.A.63) subunit D family.</text>
</comment>
<feature type="transmembrane region" description="Helical" evidence="9">
    <location>
        <begin position="377"/>
        <end position="395"/>
    </location>
</feature>
<feature type="transmembrane region" description="Helical" evidence="9">
    <location>
        <begin position="86"/>
        <end position="105"/>
    </location>
</feature>
<feature type="transmembrane region" description="Helical" evidence="9">
    <location>
        <begin position="41"/>
        <end position="66"/>
    </location>
</feature>
<evidence type="ECO:0000256" key="2">
    <source>
        <dbReference type="ARBA" id="ARBA00005346"/>
    </source>
</evidence>
<dbReference type="PANTHER" id="PTHR42703">
    <property type="entry name" value="NADH DEHYDROGENASE"/>
    <property type="match status" value="1"/>
</dbReference>
<evidence type="ECO:0000256" key="7">
    <source>
        <dbReference type="RuleBase" id="RU000320"/>
    </source>
</evidence>
<feature type="transmembrane region" description="Helical" evidence="9">
    <location>
        <begin position="246"/>
        <end position="267"/>
    </location>
</feature>
<evidence type="ECO:0000256" key="8">
    <source>
        <dbReference type="SAM" id="MobiDB-lite"/>
    </source>
</evidence>
<feature type="transmembrane region" description="Helical" evidence="9">
    <location>
        <begin position="415"/>
        <end position="434"/>
    </location>
</feature>
<feature type="compositionally biased region" description="Acidic residues" evidence="8">
    <location>
        <begin position="454"/>
        <end position="475"/>
    </location>
</feature>
<feature type="transmembrane region" description="Helical" evidence="9">
    <location>
        <begin position="279"/>
        <end position="301"/>
    </location>
</feature>
<evidence type="ECO:0000256" key="6">
    <source>
        <dbReference type="ARBA" id="ARBA00023136"/>
    </source>
</evidence>
<comment type="caution">
    <text evidence="11">The sequence shown here is derived from an EMBL/GenBank/DDBJ whole genome shotgun (WGS) entry which is preliminary data.</text>
</comment>
<sequence length="611" mass="62700">MNPGSSLLATLIPLPVLLPLLGAGATLVLSRRPTLQRALSVAVLAVVVVIAALLLVAAVQSGPIVVTVGSWPVPLGITLVVDPLSALMLLTSMTVTLAVLVYAIGQGVYDRDEATPITIFHPTYLVLAAGVANAFLSGDLFNLYVGFEVLLMASYVLLTLGGSRSRVRAGVTYVVVNVVSSLVFLVGIALVYAAAGTLNLAQISIRMESVPPGTALAIHLVLLTAFGIKAAVFPLSAWLPDSYPTAAAPVTAVFAGLLTKVGVYSIIRTETLIFPGSEVTHTILLVAAGFTMLVGALGAIAQADIKRVLSFTLVSHIGYMIFGIALATPLGVAGAVFYVVHHITVQATLFCVVGLIEGVGGSTSVSRLGGLMRASPVLAVLWFVPAINLGGIPPLSGFVGKLGLVQAGVVDGSALAWVLVVVSVLTSLLTLYAVTKVWVLAFWRPADQIPVPDAADDGADPSQEESPLDPDEEDDRAPAASTAASTGGLPGAPAPRAGVLTGVRPGTARTIAQKDGNTGAEVDWPVARMAPADGTPVLTGRLLGSPGDRVSRRLPKVMAGATGALVALGLSLTVLAGPLYTVADQAADDLVARTPYIQAVFAQTVDDRVAR</sequence>
<feature type="compositionally biased region" description="Low complexity" evidence="8">
    <location>
        <begin position="478"/>
        <end position="487"/>
    </location>
</feature>
<evidence type="ECO:0000256" key="5">
    <source>
        <dbReference type="ARBA" id="ARBA00022989"/>
    </source>
</evidence>
<dbReference type="NCBIfam" id="NF009308">
    <property type="entry name" value="PRK12665.1"/>
    <property type="match status" value="1"/>
</dbReference>
<feature type="transmembrane region" description="Helical" evidence="9">
    <location>
        <begin position="173"/>
        <end position="195"/>
    </location>
</feature>
<evidence type="ECO:0000256" key="4">
    <source>
        <dbReference type="ARBA" id="ARBA00022692"/>
    </source>
</evidence>
<protein>
    <submittedName>
        <fullName evidence="11">Na+/H+ antiporter subunit D</fullName>
    </submittedName>
</protein>
<proteinExistence type="inferred from homology"/>
<evidence type="ECO:0000256" key="3">
    <source>
        <dbReference type="ARBA" id="ARBA00022475"/>
    </source>
</evidence>
<reference evidence="11 12" key="1">
    <citation type="submission" date="2024-03" db="EMBL/GenBank/DDBJ databases">
        <title>Actinomycetospora sp. OC33-EN06, a novel actinomycete isolated from wild orchid (Aerides multiflora).</title>
        <authorList>
            <person name="Suriyachadkun C."/>
        </authorList>
    </citation>
    <scope>NUCLEOTIDE SEQUENCE [LARGE SCALE GENOMIC DNA]</scope>
    <source>
        <strain evidence="11 12">OC33-EN06</strain>
    </source>
</reference>
<feature type="transmembrane region" description="Helical" evidence="9">
    <location>
        <begin position="6"/>
        <end position="29"/>
    </location>
</feature>
<organism evidence="11 12">
    <name type="scientific">Actinomycetospora aeridis</name>
    <dbReference type="NCBI Taxonomy" id="3129231"/>
    <lineage>
        <taxon>Bacteria</taxon>
        <taxon>Bacillati</taxon>
        <taxon>Actinomycetota</taxon>
        <taxon>Actinomycetes</taxon>
        <taxon>Pseudonocardiales</taxon>
        <taxon>Pseudonocardiaceae</taxon>
        <taxon>Actinomycetospora</taxon>
    </lineage>
</organism>
<feature type="transmembrane region" description="Helical" evidence="9">
    <location>
        <begin position="557"/>
        <end position="580"/>
    </location>
</feature>
<feature type="transmembrane region" description="Helical" evidence="9">
    <location>
        <begin position="141"/>
        <end position="161"/>
    </location>
</feature>
<evidence type="ECO:0000313" key="11">
    <source>
        <dbReference type="EMBL" id="MEJ2888374.1"/>
    </source>
</evidence>
<dbReference type="Proteomes" id="UP001370100">
    <property type="component" value="Unassembled WGS sequence"/>
</dbReference>
<accession>A0ABU8N8U7</accession>
<evidence type="ECO:0000256" key="1">
    <source>
        <dbReference type="ARBA" id="ARBA00004651"/>
    </source>
</evidence>
<dbReference type="InterPro" id="IPR003918">
    <property type="entry name" value="NADH_UbQ_OxRdtase"/>
</dbReference>
<evidence type="ECO:0000259" key="10">
    <source>
        <dbReference type="Pfam" id="PF00361"/>
    </source>
</evidence>
<keyword evidence="4 7" id="KW-0812">Transmembrane</keyword>
<dbReference type="RefSeq" id="WP_337714847.1">
    <property type="nucleotide sequence ID" value="NZ_JBBEGL010000004.1"/>
</dbReference>
<dbReference type="PANTHER" id="PTHR42703:SF1">
    <property type="entry name" value="NA(+)_H(+) ANTIPORTER SUBUNIT D1"/>
    <property type="match status" value="1"/>
</dbReference>
<keyword evidence="3" id="KW-1003">Cell membrane</keyword>
<feature type="transmembrane region" description="Helical" evidence="9">
    <location>
        <begin position="117"/>
        <end position="135"/>
    </location>
</feature>
<gene>
    <name evidence="11" type="ORF">WCD41_18085</name>
</gene>
<keyword evidence="6 9" id="KW-0472">Membrane</keyword>
<comment type="subcellular location">
    <subcellularLocation>
        <location evidence="1">Cell membrane</location>
        <topology evidence="1">Multi-pass membrane protein</topology>
    </subcellularLocation>
    <subcellularLocation>
        <location evidence="7">Membrane</location>
        <topology evidence="7">Multi-pass membrane protein</topology>
    </subcellularLocation>
</comment>
<keyword evidence="12" id="KW-1185">Reference proteome</keyword>
<feature type="transmembrane region" description="Helical" evidence="9">
    <location>
        <begin position="335"/>
        <end position="356"/>
    </location>
</feature>
<evidence type="ECO:0000256" key="9">
    <source>
        <dbReference type="SAM" id="Phobius"/>
    </source>
</evidence>
<dbReference type="InterPro" id="IPR001750">
    <property type="entry name" value="ND/Mrp_TM"/>
</dbReference>